<evidence type="ECO:0000313" key="3">
    <source>
        <dbReference type="Proteomes" id="UP000011991"/>
    </source>
</evidence>
<name>M5RF64_9BACT</name>
<evidence type="ECO:0000313" key="2">
    <source>
        <dbReference type="EMBL" id="EMI18113.1"/>
    </source>
</evidence>
<comment type="caution">
    <text evidence="2">The sequence shown here is derived from an EMBL/GenBank/DDBJ whole genome shotgun (WGS) entry which is preliminary data.</text>
</comment>
<gene>
    <name evidence="2" type="ORF">RMSM_04992</name>
</gene>
<dbReference type="AlphaFoldDB" id="M5RF64"/>
<keyword evidence="3" id="KW-1185">Reference proteome</keyword>
<feature type="region of interest" description="Disordered" evidence="1">
    <location>
        <begin position="1"/>
        <end position="33"/>
    </location>
</feature>
<sequence>MRVRYERQHESRHSCRSGAYTSSESSSSKIASDKKRVAKIISQHVAAENNFREECLNSKRNACDVSECHLGFHPIVTVGQVL</sequence>
<dbReference type="Proteomes" id="UP000011991">
    <property type="component" value="Unassembled WGS sequence"/>
</dbReference>
<evidence type="ECO:0000256" key="1">
    <source>
        <dbReference type="SAM" id="MobiDB-lite"/>
    </source>
</evidence>
<protein>
    <submittedName>
        <fullName evidence="2">Uncharacterized protein</fullName>
    </submittedName>
</protein>
<proteinExistence type="predicted"/>
<dbReference type="EMBL" id="ANOG01000706">
    <property type="protein sequence ID" value="EMI18113.1"/>
    <property type="molecule type" value="Genomic_DNA"/>
</dbReference>
<feature type="compositionally biased region" description="Basic and acidic residues" evidence="1">
    <location>
        <begin position="1"/>
        <end position="13"/>
    </location>
</feature>
<accession>M5RF64</accession>
<organism evidence="2 3">
    <name type="scientific">Rhodopirellula maiorica SM1</name>
    <dbReference type="NCBI Taxonomy" id="1265738"/>
    <lineage>
        <taxon>Bacteria</taxon>
        <taxon>Pseudomonadati</taxon>
        <taxon>Planctomycetota</taxon>
        <taxon>Planctomycetia</taxon>
        <taxon>Pirellulales</taxon>
        <taxon>Pirellulaceae</taxon>
        <taxon>Novipirellula</taxon>
    </lineage>
</organism>
<reference evidence="2 3" key="1">
    <citation type="journal article" date="2013" name="Mar. Genomics">
        <title>Expression of sulfatases in Rhodopirellula baltica and the diversity of sulfatases in the genus Rhodopirellula.</title>
        <authorList>
            <person name="Wegner C.E."/>
            <person name="Richter-Heitmann T."/>
            <person name="Klindworth A."/>
            <person name="Klockow C."/>
            <person name="Richter M."/>
            <person name="Achstetter T."/>
            <person name="Glockner F.O."/>
            <person name="Harder J."/>
        </authorList>
    </citation>
    <scope>NUCLEOTIDE SEQUENCE [LARGE SCALE GENOMIC DNA]</scope>
    <source>
        <strain evidence="2 3">SM1</strain>
    </source>
</reference>